<dbReference type="InterPro" id="IPR036890">
    <property type="entry name" value="HATPase_C_sf"/>
</dbReference>
<dbReference type="EMBL" id="CP001291">
    <property type="protein sequence ID" value="ACK68958.1"/>
    <property type="molecule type" value="Genomic_DNA"/>
</dbReference>
<evidence type="ECO:0000256" key="3">
    <source>
        <dbReference type="ARBA" id="ARBA00022553"/>
    </source>
</evidence>
<keyword evidence="5 8" id="KW-0418">Kinase</keyword>
<dbReference type="InterPro" id="IPR003594">
    <property type="entry name" value="HATPase_dom"/>
</dbReference>
<dbReference type="SUPFAM" id="SSF55874">
    <property type="entry name" value="ATPase domain of HSP90 chaperone/DNA topoisomerase II/histidine kinase"/>
    <property type="match status" value="1"/>
</dbReference>
<dbReference type="eggNOG" id="COG2205">
    <property type="taxonomic scope" value="Bacteria"/>
</dbReference>
<evidence type="ECO:0000259" key="7">
    <source>
        <dbReference type="PROSITE" id="PS50109"/>
    </source>
</evidence>
<organism evidence="8 9">
    <name type="scientific">Gloeothece citriformis (strain PCC 7424)</name>
    <name type="common">Cyanothece sp. (strain PCC 7424)</name>
    <dbReference type="NCBI Taxonomy" id="65393"/>
    <lineage>
        <taxon>Bacteria</taxon>
        <taxon>Bacillati</taxon>
        <taxon>Cyanobacteriota</taxon>
        <taxon>Cyanophyceae</taxon>
        <taxon>Oscillatoriophycideae</taxon>
        <taxon>Chroococcales</taxon>
        <taxon>Aphanothecaceae</taxon>
        <taxon>Gloeothece</taxon>
        <taxon>Gloeothece citriformis</taxon>
    </lineage>
</organism>
<dbReference type="SMART" id="SM00387">
    <property type="entry name" value="HATPase_c"/>
    <property type="match status" value="1"/>
</dbReference>
<dbReference type="PRINTS" id="PR00344">
    <property type="entry name" value="BCTRLSENSOR"/>
</dbReference>
<evidence type="ECO:0000256" key="5">
    <source>
        <dbReference type="ARBA" id="ARBA00022777"/>
    </source>
</evidence>
<dbReference type="FunFam" id="3.30.565.10:FF:000006">
    <property type="entry name" value="Sensor histidine kinase WalK"/>
    <property type="match status" value="1"/>
</dbReference>
<sequence length="467" mass="52530">MIPSPLESSLYQLTQKMAGSPSPIAVSSTTFKSVIESLLDLLIEQQISATLWLKLPNSNYWAKKIDQYQQQVKEHHIYWCTVRQDQSSPSSDLNYSFLSNRVTSLVLETSSQLKREFFLILVSDQFSSLILAQHQCSKTPSDIKPKILNQSSSLKLIYSFSSDLIKPVLNQIKQWITITDNTPEELLVDSEIPLPKSPQSSLIEKLLLKQIQQTESLQSENTYISETQSTVRYLNDDLLFKDDILKSLAQEISLPLTNMKTGLRLLESMQSKREQRQRYITLLQRECERQTLILSGLQELIQLDQTSVVEIDPTLKLEDLIPGIVSTYQPLAEEKGISLGYTIPPGFPPVSCPENWLRQIVLNLLSNSLKFTPAKGRVFVQAHLKNDLIELTVTDTGMGIDNNEIPQIFKSFYRGRNAITENIPGAGLGLTIAQHLLDRCGGSISVTSQPSKGSTFTVSLSVFYSET</sequence>
<evidence type="ECO:0000313" key="9">
    <source>
        <dbReference type="Proteomes" id="UP000002384"/>
    </source>
</evidence>
<keyword evidence="4" id="KW-0808">Transferase</keyword>
<dbReference type="GO" id="GO:0000155">
    <property type="term" value="F:phosphorelay sensor kinase activity"/>
    <property type="evidence" value="ECO:0007669"/>
    <property type="project" value="InterPro"/>
</dbReference>
<keyword evidence="3" id="KW-0597">Phosphoprotein</keyword>
<dbReference type="EC" id="2.7.13.3" evidence="2"/>
<dbReference type="KEGG" id="cyc:PCC7424_0493"/>
<accession>B7KDD8</accession>
<dbReference type="PANTHER" id="PTHR43547:SF2">
    <property type="entry name" value="HYBRID SIGNAL TRANSDUCTION HISTIDINE KINASE C"/>
    <property type="match status" value="1"/>
</dbReference>
<reference evidence="9" key="1">
    <citation type="journal article" date="2011" name="MBio">
        <title>Novel metabolic attributes of the genus Cyanothece, comprising a group of unicellular nitrogen-fixing Cyanobacteria.</title>
        <authorList>
            <person name="Bandyopadhyay A."/>
            <person name="Elvitigala T."/>
            <person name="Welsh E."/>
            <person name="Stockel J."/>
            <person name="Liberton M."/>
            <person name="Min H."/>
            <person name="Sherman L.A."/>
            <person name="Pakrasi H.B."/>
        </authorList>
    </citation>
    <scope>NUCLEOTIDE SEQUENCE [LARGE SCALE GENOMIC DNA]</scope>
    <source>
        <strain evidence="9">PCC 7424</strain>
    </source>
</reference>
<name>B7KDD8_GLOC7</name>
<evidence type="ECO:0000256" key="4">
    <source>
        <dbReference type="ARBA" id="ARBA00022679"/>
    </source>
</evidence>
<dbReference type="Pfam" id="PF10069">
    <property type="entry name" value="DICT"/>
    <property type="match status" value="1"/>
</dbReference>
<dbReference type="InterPro" id="IPR019278">
    <property type="entry name" value="DICT_dom"/>
</dbReference>
<gene>
    <name evidence="8" type="ordered locus">PCC7424_0493</name>
</gene>
<dbReference type="PANTHER" id="PTHR43547">
    <property type="entry name" value="TWO-COMPONENT HISTIDINE KINASE"/>
    <property type="match status" value="1"/>
</dbReference>
<dbReference type="OrthoDB" id="476434at2"/>
<dbReference type="InterPro" id="IPR005467">
    <property type="entry name" value="His_kinase_dom"/>
</dbReference>
<dbReference type="Proteomes" id="UP000002384">
    <property type="component" value="Chromosome"/>
</dbReference>
<dbReference type="Pfam" id="PF02518">
    <property type="entry name" value="HATPase_c"/>
    <property type="match status" value="1"/>
</dbReference>
<feature type="domain" description="Histidine kinase" evidence="7">
    <location>
        <begin position="247"/>
        <end position="464"/>
    </location>
</feature>
<keyword evidence="9" id="KW-1185">Reference proteome</keyword>
<protein>
    <recommendedName>
        <fullName evidence="2">histidine kinase</fullName>
        <ecNumber evidence="2">2.7.13.3</ecNumber>
    </recommendedName>
</protein>
<evidence type="ECO:0000256" key="1">
    <source>
        <dbReference type="ARBA" id="ARBA00000085"/>
    </source>
</evidence>
<dbReference type="PROSITE" id="PS50109">
    <property type="entry name" value="HIS_KIN"/>
    <property type="match status" value="1"/>
</dbReference>
<dbReference type="STRING" id="65393.PCC7424_0493"/>
<evidence type="ECO:0000313" key="8">
    <source>
        <dbReference type="EMBL" id="ACK68958.1"/>
    </source>
</evidence>
<proteinExistence type="predicted"/>
<dbReference type="Gene3D" id="3.30.565.10">
    <property type="entry name" value="Histidine kinase-like ATPase, C-terminal domain"/>
    <property type="match status" value="1"/>
</dbReference>
<dbReference type="InterPro" id="IPR003661">
    <property type="entry name" value="HisK_dim/P_dom"/>
</dbReference>
<dbReference type="RefSeq" id="WP_012597905.1">
    <property type="nucleotide sequence ID" value="NC_011729.1"/>
</dbReference>
<dbReference type="HOGENOM" id="CLU_544915_0_0_3"/>
<dbReference type="InterPro" id="IPR004358">
    <property type="entry name" value="Sig_transdc_His_kin-like_C"/>
</dbReference>
<keyword evidence="6" id="KW-0902">Two-component regulatory system</keyword>
<dbReference type="CDD" id="cd00082">
    <property type="entry name" value="HisKA"/>
    <property type="match status" value="1"/>
</dbReference>
<dbReference type="AlphaFoldDB" id="B7KDD8"/>
<comment type="catalytic activity">
    <reaction evidence="1">
        <text>ATP + protein L-histidine = ADP + protein N-phospho-L-histidine.</text>
        <dbReference type="EC" id="2.7.13.3"/>
    </reaction>
</comment>
<evidence type="ECO:0000256" key="6">
    <source>
        <dbReference type="ARBA" id="ARBA00023012"/>
    </source>
</evidence>
<evidence type="ECO:0000256" key="2">
    <source>
        <dbReference type="ARBA" id="ARBA00012438"/>
    </source>
</evidence>